<comment type="caution">
    <text evidence="1">The sequence shown here is derived from an EMBL/GenBank/DDBJ whole genome shotgun (WGS) entry which is preliminary data.</text>
</comment>
<name>A0AAV5M8Y5_9ROSI</name>
<dbReference type="EMBL" id="BPVZ01000204">
    <property type="protein sequence ID" value="GKV46220.1"/>
    <property type="molecule type" value="Genomic_DNA"/>
</dbReference>
<gene>
    <name evidence="1" type="ORF">SLEP1_g53219</name>
</gene>
<keyword evidence="2" id="KW-1185">Reference proteome</keyword>
<reference evidence="1 2" key="1">
    <citation type="journal article" date="2021" name="Commun. Biol.">
        <title>The genome of Shorea leprosula (Dipterocarpaceae) highlights the ecological relevance of drought in aseasonal tropical rainforests.</title>
        <authorList>
            <person name="Ng K.K.S."/>
            <person name="Kobayashi M.J."/>
            <person name="Fawcett J.A."/>
            <person name="Hatakeyama M."/>
            <person name="Paape T."/>
            <person name="Ng C.H."/>
            <person name="Ang C.C."/>
            <person name="Tnah L.H."/>
            <person name="Lee C.T."/>
            <person name="Nishiyama T."/>
            <person name="Sese J."/>
            <person name="O'Brien M.J."/>
            <person name="Copetti D."/>
            <person name="Mohd Noor M.I."/>
            <person name="Ong R.C."/>
            <person name="Putra M."/>
            <person name="Sireger I.Z."/>
            <person name="Indrioko S."/>
            <person name="Kosugi Y."/>
            <person name="Izuno A."/>
            <person name="Isagi Y."/>
            <person name="Lee S.L."/>
            <person name="Shimizu K.K."/>
        </authorList>
    </citation>
    <scope>NUCLEOTIDE SEQUENCE [LARGE SCALE GENOMIC DNA]</scope>
    <source>
        <strain evidence="1">214</strain>
    </source>
</reference>
<sequence>MRNPARPHVVEKISREISLGENISHPVVGSPRGSGILPQLVPTETRGSGFLCQCGKLSTRK</sequence>
<accession>A0AAV5M8Y5</accession>
<dbReference type="Proteomes" id="UP001054252">
    <property type="component" value="Unassembled WGS sequence"/>
</dbReference>
<evidence type="ECO:0000313" key="1">
    <source>
        <dbReference type="EMBL" id="GKV46220.1"/>
    </source>
</evidence>
<organism evidence="1 2">
    <name type="scientific">Rubroshorea leprosula</name>
    <dbReference type="NCBI Taxonomy" id="152421"/>
    <lineage>
        <taxon>Eukaryota</taxon>
        <taxon>Viridiplantae</taxon>
        <taxon>Streptophyta</taxon>
        <taxon>Embryophyta</taxon>
        <taxon>Tracheophyta</taxon>
        <taxon>Spermatophyta</taxon>
        <taxon>Magnoliopsida</taxon>
        <taxon>eudicotyledons</taxon>
        <taxon>Gunneridae</taxon>
        <taxon>Pentapetalae</taxon>
        <taxon>rosids</taxon>
        <taxon>malvids</taxon>
        <taxon>Malvales</taxon>
        <taxon>Dipterocarpaceae</taxon>
        <taxon>Rubroshorea</taxon>
    </lineage>
</organism>
<proteinExistence type="predicted"/>
<evidence type="ECO:0000313" key="2">
    <source>
        <dbReference type="Proteomes" id="UP001054252"/>
    </source>
</evidence>
<protein>
    <submittedName>
        <fullName evidence="1">Uncharacterized protein</fullName>
    </submittedName>
</protein>
<dbReference type="AlphaFoldDB" id="A0AAV5M8Y5"/>